<evidence type="ECO:0008006" key="3">
    <source>
        <dbReference type="Google" id="ProtNLM"/>
    </source>
</evidence>
<reference evidence="2" key="1">
    <citation type="journal article" date="2019" name="Int. J. Syst. Evol. Microbiol.">
        <title>The Global Catalogue of Microorganisms (GCM) 10K type strain sequencing project: providing services to taxonomists for standard genome sequencing and annotation.</title>
        <authorList>
            <consortium name="The Broad Institute Genomics Platform"/>
            <consortium name="The Broad Institute Genome Sequencing Center for Infectious Disease"/>
            <person name="Wu L."/>
            <person name="Ma J."/>
        </authorList>
    </citation>
    <scope>NUCLEOTIDE SEQUENCE [LARGE SCALE GENOMIC DNA]</scope>
    <source>
        <strain evidence="2">CGMCC 4.7396</strain>
    </source>
</reference>
<dbReference type="EMBL" id="JBHRWO010000007">
    <property type="protein sequence ID" value="MFC3492410.1"/>
    <property type="molecule type" value="Genomic_DNA"/>
</dbReference>
<keyword evidence="2" id="KW-1185">Reference proteome</keyword>
<organism evidence="1 2">
    <name type="scientific">Glycomyces rhizosphaerae</name>
    <dbReference type="NCBI Taxonomy" id="2054422"/>
    <lineage>
        <taxon>Bacteria</taxon>
        <taxon>Bacillati</taxon>
        <taxon>Actinomycetota</taxon>
        <taxon>Actinomycetes</taxon>
        <taxon>Glycomycetales</taxon>
        <taxon>Glycomycetaceae</taxon>
        <taxon>Glycomyces</taxon>
    </lineage>
</organism>
<proteinExistence type="predicted"/>
<gene>
    <name evidence="1" type="ORF">ACFO8M_07930</name>
</gene>
<dbReference type="Proteomes" id="UP001595712">
    <property type="component" value="Unassembled WGS sequence"/>
</dbReference>
<evidence type="ECO:0000313" key="1">
    <source>
        <dbReference type="EMBL" id="MFC3492410.1"/>
    </source>
</evidence>
<dbReference type="RefSeq" id="WP_387972954.1">
    <property type="nucleotide sequence ID" value="NZ_JBHRWO010000007.1"/>
</dbReference>
<sequence>MNIVFVAPKSAWRDALAAETRAAADAGHRVRVVAEDWEGSGLDARVETRWIGAKAVEFPESLLVRLFLRRLPLGALRRIGRGPLRGPAERVSRAWRRTFLGPLKRRRNPRTEAMREQHRIARVRQALDDWEPDWIVLHEPLAVELGVHCLPALLDARPDLKTTFSFETRSSLDPAHAG</sequence>
<name>A0ABV7PVA8_9ACTN</name>
<accession>A0ABV7PVA8</accession>
<protein>
    <recommendedName>
        <fullName evidence="3">Glycosyltransferase subfamily 4-like N-terminal domain-containing protein</fullName>
    </recommendedName>
</protein>
<comment type="caution">
    <text evidence="1">The sequence shown here is derived from an EMBL/GenBank/DDBJ whole genome shotgun (WGS) entry which is preliminary data.</text>
</comment>
<evidence type="ECO:0000313" key="2">
    <source>
        <dbReference type="Proteomes" id="UP001595712"/>
    </source>
</evidence>